<dbReference type="InterPro" id="IPR001034">
    <property type="entry name" value="DeoR_HTH"/>
</dbReference>
<protein>
    <recommendedName>
        <fullName evidence="1">Lactose phosphotransferase system repressor</fullName>
    </recommendedName>
</protein>
<dbReference type="EMBL" id="AP022593">
    <property type="protein sequence ID" value="BBY48223.1"/>
    <property type="molecule type" value="Genomic_DNA"/>
</dbReference>
<dbReference type="InterPro" id="IPR036388">
    <property type="entry name" value="WH-like_DNA-bd_sf"/>
</dbReference>
<keyword evidence="3" id="KW-0805">Transcription regulation</keyword>
<feature type="domain" description="HTH deoR-type" evidence="7">
    <location>
        <begin position="17"/>
        <end position="72"/>
    </location>
</feature>
<dbReference type="PRINTS" id="PR00037">
    <property type="entry name" value="HTHLACR"/>
</dbReference>
<dbReference type="InterPro" id="IPR050313">
    <property type="entry name" value="Carb_Metab_HTH_regulators"/>
</dbReference>
<dbReference type="Gene3D" id="1.10.10.10">
    <property type="entry name" value="Winged helix-like DNA-binding domain superfamily/Winged helix DNA-binding domain"/>
    <property type="match status" value="1"/>
</dbReference>
<keyword evidence="9" id="KW-1185">Reference proteome</keyword>
<keyword evidence="5" id="KW-0804">Transcription</keyword>
<comment type="function">
    <text evidence="6">Repressor of the lactose catabolism operon. Galactose-6-phosphate is the inducer.</text>
</comment>
<dbReference type="SMART" id="SM00420">
    <property type="entry name" value="HTH_DEOR"/>
    <property type="match status" value="1"/>
</dbReference>
<evidence type="ECO:0000313" key="8">
    <source>
        <dbReference type="EMBL" id="BBY48223.1"/>
    </source>
</evidence>
<dbReference type="InterPro" id="IPR037171">
    <property type="entry name" value="NagB/RpiA_transferase-like"/>
</dbReference>
<keyword evidence="2" id="KW-0678">Repressor</keyword>
<evidence type="ECO:0000256" key="5">
    <source>
        <dbReference type="ARBA" id="ARBA00023163"/>
    </source>
</evidence>
<geneLocation type="plasmid" evidence="9">
    <name>pjcm18538 dna</name>
</geneLocation>
<dbReference type="RefSeq" id="WP_163918041.1">
    <property type="nucleotide sequence ID" value="NZ_AP022593.1"/>
</dbReference>
<evidence type="ECO:0000256" key="2">
    <source>
        <dbReference type="ARBA" id="ARBA00022491"/>
    </source>
</evidence>
<dbReference type="PANTHER" id="PTHR30363:SF4">
    <property type="entry name" value="GLYCEROL-3-PHOSPHATE REGULON REPRESSOR"/>
    <property type="match status" value="1"/>
</dbReference>
<keyword evidence="4" id="KW-0238">DNA-binding</keyword>
<dbReference type="PROSITE" id="PS51000">
    <property type="entry name" value="HTH_DEOR_2"/>
    <property type="match status" value="1"/>
</dbReference>
<reference evidence="8 9" key="1">
    <citation type="journal article" date="2019" name="Emerg. Microbes Infect.">
        <title>Comprehensive subspecies identification of 175 nontuberculous mycobacteria species based on 7547 genomic profiles.</title>
        <authorList>
            <person name="Matsumoto Y."/>
            <person name="Kinjo T."/>
            <person name="Motooka D."/>
            <person name="Nabeya D."/>
            <person name="Jung N."/>
            <person name="Uechi K."/>
            <person name="Horii T."/>
            <person name="Iida T."/>
            <person name="Fujita J."/>
            <person name="Nakamura S."/>
        </authorList>
    </citation>
    <scope>NUCLEOTIDE SEQUENCE [LARGE SCALE GENOMIC DNA]</scope>
    <source>
        <strain evidence="8 9">JCM 18538</strain>
    </source>
</reference>
<evidence type="ECO:0000256" key="6">
    <source>
        <dbReference type="ARBA" id="ARBA00024937"/>
    </source>
</evidence>
<proteinExistence type="predicted"/>
<dbReference type="InterPro" id="IPR014036">
    <property type="entry name" value="DeoR-like_C"/>
</dbReference>
<evidence type="ECO:0000256" key="1">
    <source>
        <dbReference type="ARBA" id="ARBA00021390"/>
    </source>
</evidence>
<evidence type="ECO:0000313" key="9">
    <source>
        <dbReference type="Proteomes" id="UP000467428"/>
    </source>
</evidence>
<dbReference type="KEGG" id="marz:MARA_16910"/>
<dbReference type="Pfam" id="PF08220">
    <property type="entry name" value="HTH_DeoR"/>
    <property type="match status" value="1"/>
</dbReference>
<dbReference type="InterPro" id="IPR036390">
    <property type="entry name" value="WH_DNA-bd_sf"/>
</dbReference>
<dbReference type="Pfam" id="PF00455">
    <property type="entry name" value="DeoRC"/>
    <property type="match status" value="1"/>
</dbReference>
<dbReference type="AlphaFoldDB" id="A0A7I7RUL8"/>
<evidence type="ECO:0000256" key="3">
    <source>
        <dbReference type="ARBA" id="ARBA00023015"/>
    </source>
</evidence>
<dbReference type="GO" id="GO:0003677">
    <property type="term" value="F:DNA binding"/>
    <property type="evidence" value="ECO:0007669"/>
    <property type="project" value="UniProtKB-KW"/>
</dbReference>
<dbReference type="Gene3D" id="3.40.50.1360">
    <property type="match status" value="1"/>
</dbReference>
<dbReference type="SUPFAM" id="SSF100950">
    <property type="entry name" value="NagB/RpiA/CoA transferase-like"/>
    <property type="match status" value="1"/>
</dbReference>
<accession>A0A7I7RUL8</accession>
<dbReference type="SMART" id="SM01134">
    <property type="entry name" value="DeoRC"/>
    <property type="match status" value="1"/>
</dbReference>
<dbReference type="PROSITE" id="PS00894">
    <property type="entry name" value="HTH_DEOR_1"/>
    <property type="match status" value="1"/>
</dbReference>
<evidence type="ECO:0000256" key="4">
    <source>
        <dbReference type="ARBA" id="ARBA00023125"/>
    </source>
</evidence>
<dbReference type="PANTHER" id="PTHR30363">
    <property type="entry name" value="HTH-TYPE TRANSCRIPTIONAL REGULATOR SRLR-RELATED"/>
    <property type="match status" value="1"/>
</dbReference>
<evidence type="ECO:0000259" key="7">
    <source>
        <dbReference type="PROSITE" id="PS51000"/>
    </source>
</evidence>
<dbReference type="GO" id="GO:0003700">
    <property type="term" value="F:DNA-binding transcription factor activity"/>
    <property type="evidence" value="ECO:0007669"/>
    <property type="project" value="InterPro"/>
</dbReference>
<dbReference type="InterPro" id="IPR018356">
    <property type="entry name" value="Tscrpt_reg_HTH_DeoR_CS"/>
</dbReference>
<dbReference type="Proteomes" id="UP000467428">
    <property type="component" value="Chromosome"/>
</dbReference>
<gene>
    <name evidence="8" type="ORF">MARA_16910</name>
</gene>
<name>A0A7I7RUL8_9MYCO</name>
<dbReference type="SUPFAM" id="SSF46785">
    <property type="entry name" value="Winged helix' DNA-binding domain"/>
    <property type="match status" value="1"/>
</dbReference>
<organism evidence="8 9">
    <name type="scientific">Mycolicibacterium arabiense</name>
    <dbReference type="NCBI Taxonomy" id="1286181"/>
    <lineage>
        <taxon>Bacteria</taxon>
        <taxon>Bacillati</taxon>
        <taxon>Actinomycetota</taxon>
        <taxon>Actinomycetes</taxon>
        <taxon>Mycobacteriales</taxon>
        <taxon>Mycobacteriaceae</taxon>
        <taxon>Mycolicibacterium</taxon>
    </lineage>
</organism>
<sequence length="266" mass="28853">MTDLTTPIDRRNAKPFADERQTHILEHMRRSGRVDAVRVADELGVTGETVRKDLIALERLGLLRRVHGGAVPVQSSSFEPAVETRTQFASEKARIATAALEYLPVEGSVLIDAGSTTAKLVDVFPGDRDLTVHVNALPLAMALLTRPRLAVYTLGGRLRRTTFAEVGDAAVRALADVNVDVAFLGTNGISMTRGLTTPDPDEAAVKRHMLDCAAKRVLLADHGKFGVVTGSKHAEVRDVDVLITDTGLSDDWCERLRTAGVEVRRT</sequence>